<dbReference type="Proteomes" id="UP000046393">
    <property type="component" value="Unplaced"/>
</dbReference>
<accession>A0A0N5B053</accession>
<dbReference type="GO" id="GO:0009235">
    <property type="term" value="P:cobalamin metabolic process"/>
    <property type="evidence" value="ECO:0007669"/>
    <property type="project" value="InterPro"/>
</dbReference>
<organism evidence="1 2">
    <name type="scientific">Syphacia muris</name>
    <dbReference type="NCBI Taxonomy" id="451379"/>
    <lineage>
        <taxon>Eukaryota</taxon>
        <taxon>Metazoa</taxon>
        <taxon>Ecdysozoa</taxon>
        <taxon>Nematoda</taxon>
        <taxon>Chromadorea</taxon>
        <taxon>Rhabditida</taxon>
        <taxon>Spirurina</taxon>
        <taxon>Oxyuridomorpha</taxon>
        <taxon>Oxyuroidea</taxon>
        <taxon>Oxyuridae</taxon>
        <taxon>Syphacia</taxon>
    </lineage>
</organism>
<proteinExistence type="predicted"/>
<name>A0A0N5B053_9BILA</name>
<reference evidence="2" key="1">
    <citation type="submission" date="2017-02" db="UniProtKB">
        <authorList>
            <consortium name="WormBaseParasite"/>
        </authorList>
    </citation>
    <scope>IDENTIFICATION</scope>
</reference>
<dbReference type="InterPro" id="IPR019362">
    <property type="entry name" value="MMADHC"/>
</dbReference>
<dbReference type="AlphaFoldDB" id="A0A0N5B053"/>
<protein>
    <submittedName>
        <fullName evidence="2">Methylmalonic aciduria and homocystinuria type D-like protein, mitochondrial</fullName>
    </submittedName>
</protein>
<dbReference type="WBParaSite" id="SMUV_0001064601-mRNA-1">
    <property type="protein sequence ID" value="SMUV_0001064601-mRNA-1"/>
    <property type="gene ID" value="SMUV_0001064601"/>
</dbReference>
<dbReference type="Pfam" id="PF10229">
    <property type="entry name" value="MMADHC"/>
    <property type="match status" value="1"/>
</dbReference>
<dbReference type="PANTHER" id="PTHR13192:SF3">
    <property type="entry name" value="COBALAMIN TRAFFICKING PROTEIN CBLD"/>
    <property type="match status" value="1"/>
</dbReference>
<keyword evidence="1" id="KW-1185">Reference proteome</keyword>
<sequence length="224" mass="24624">MEVLRSGSSKIAGVRQVTLRLRALASRTEPVAANRVQATKVANNEIIADKQFPLPGNVSSQVAFSGVVMPKVEMPIKSEVTAMECPVAVLKKAQELWPQKKMENVSVVNFVQETKSNMGEWSAQMELEWTGLTSEFNQKAVQTCEILKGMGYWADFVDPATGKAFLSESKSDVSLLATDEEYRSMGFDVIDMGCCKVLSHPLFGKRVFVGTLFTDAPTEVLSHI</sequence>
<dbReference type="STRING" id="451379.A0A0N5B053"/>
<dbReference type="PANTHER" id="PTHR13192">
    <property type="entry name" value="MY011 PROTEIN"/>
    <property type="match status" value="1"/>
</dbReference>
<evidence type="ECO:0000313" key="2">
    <source>
        <dbReference type="WBParaSite" id="SMUV_0001064601-mRNA-1"/>
    </source>
</evidence>
<evidence type="ECO:0000313" key="1">
    <source>
        <dbReference type="Proteomes" id="UP000046393"/>
    </source>
</evidence>